<feature type="domain" description="Reverse transcriptase" evidence="2">
    <location>
        <begin position="131"/>
        <end position="396"/>
    </location>
</feature>
<evidence type="ECO:0000256" key="1">
    <source>
        <dbReference type="SAM" id="MobiDB-lite"/>
    </source>
</evidence>
<reference evidence="3 4" key="1">
    <citation type="journal article" date="2021" name="G3 (Bethesda)">
        <title>Improved contiguity of the threespine stickleback genome using long-read sequencing.</title>
        <authorList>
            <person name="Nath S."/>
            <person name="Shaw D.E."/>
            <person name="White M.A."/>
        </authorList>
    </citation>
    <scope>NUCLEOTIDE SEQUENCE [LARGE SCALE GENOMIC DNA]</scope>
    <source>
        <strain evidence="3 4">Lake Benthic</strain>
    </source>
</reference>
<proteinExistence type="predicted"/>
<accession>A0AAQ4PHT2</accession>
<dbReference type="PANTHER" id="PTHR47510:SF3">
    <property type="entry name" value="ENDO_EXONUCLEASE_PHOSPHATASE DOMAIN-CONTAINING PROTEIN"/>
    <property type="match status" value="1"/>
</dbReference>
<feature type="compositionally biased region" description="Polar residues" evidence="1">
    <location>
        <begin position="37"/>
        <end position="54"/>
    </location>
</feature>
<dbReference type="Pfam" id="PF00078">
    <property type="entry name" value="RVT_1"/>
    <property type="match status" value="1"/>
</dbReference>
<reference evidence="3" key="2">
    <citation type="submission" date="2025-05" db="UniProtKB">
        <authorList>
            <consortium name="Ensembl"/>
        </authorList>
    </citation>
    <scope>IDENTIFICATION</scope>
</reference>
<name>A0AAQ4PHT2_GASAC</name>
<sequence length="521" mass="57730">MKEISGFKGRQSQPGGSLERANELNCFFNRFSSQPSSVSSAHLTSQTPQLTSPSPRSPLVSGMDCEATSKGPSPTDAVTPLPPLSVTTDQVRRQLRRLHQRKAAGPDGISPRVLKTCAFQLAEVLQPLFNLSLKQQKVPVLWKTSCLVLVPKKTTPSGLDYDYRPVALASHVMKVLERLVLARLRPQVKSSLDPLQFAYQPRVGVDDASTYLLQRAQSHLDGKGGSVRIFDFSSAFNTIQPLLLSEKLRVVGVDSSTVSWITENLTGRPQFVRLGSVLSDTVVSGTGAPQGTVLSPFLFTLYTTDFQYNSESCHLQKFSDDSAVVGCIRDGREEEYRAVVEDFVAWAGRNHLLLNVAKTREMVVDFGRKTTAPLPLRVLGEEVAMVEDYKYLGVSIDNRLNWKTNINAVYRKGMSRLFFLRKLRSFHVCSKMLEMFYQSVVASALYLAVVCWGSSIGAGDTNRLNKLVKKGGSIIGCKQDSLEKVLEGRSLKKLLSILDNPDHPLHHLLQGQRSTFSNRLL</sequence>
<organism evidence="3 4">
    <name type="scientific">Gasterosteus aculeatus aculeatus</name>
    <name type="common">three-spined stickleback</name>
    <dbReference type="NCBI Taxonomy" id="481459"/>
    <lineage>
        <taxon>Eukaryota</taxon>
        <taxon>Metazoa</taxon>
        <taxon>Chordata</taxon>
        <taxon>Craniata</taxon>
        <taxon>Vertebrata</taxon>
        <taxon>Euteleostomi</taxon>
        <taxon>Actinopterygii</taxon>
        <taxon>Neopterygii</taxon>
        <taxon>Teleostei</taxon>
        <taxon>Neoteleostei</taxon>
        <taxon>Acanthomorphata</taxon>
        <taxon>Eupercaria</taxon>
        <taxon>Perciformes</taxon>
        <taxon>Cottioidei</taxon>
        <taxon>Gasterosteales</taxon>
        <taxon>Gasterosteidae</taxon>
        <taxon>Gasterosteus</taxon>
    </lineage>
</organism>
<dbReference type="Ensembl" id="ENSGACT00000086502.1">
    <property type="protein sequence ID" value="ENSGACP00000046315.1"/>
    <property type="gene ID" value="ENSGACG00000025693.1"/>
</dbReference>
<dbReference type="PANTHER" id="PTHR47510">
    <property type="entry name" value="REVERSE TRANSCRIPTASE DOMAIN-CONTAINING PROTEIN"/>
    <property type="match status" value="1"/>
</dbReference>
<dbReference type="InterPro" id="IPR043502">
    <property type="entry name" value="DNA/RNA_pol_sf"/>
</dbReference>
<keyword evidence="4" id="KW-1185">Reference proteome</keyword>
<dbReference type="InterPro" id="IPR000477">
    <property type="entry name" value="RT_dom"/>
</dbReference>
<dbReference type="Proteomes" id="UP000007635">
    <property type="component" value="Chromosome IX"/>
</dbReference>
<dbReference type="InterPro" id="IPR015095">
    <property type="entry name" value="AlkB_hom8_N"/>
</dbReference>
<dbReference type="CDD" id="cd01650">
    <property type="entry name" value="RT_nLTR_like"/>
    <property type="match status" value="1"/>
</dbReference>
<dbReference type="Ensembl" id="ENSGACT00000032270.1">
    <property type="protein sequence ID" value="ENSGACP00000037311.1"/>
    <property type="gene ID" value="ENSGACG00000025693.1"/>
</dbReference>
<dbReference type="AlphaFoldDB" id="A0AAQ4PHT2"/>
<dbReference type="GO" id="GO:0008168">
    <property type="term" value="F:methyltransferase activity"/>
    <property type="evidence" value="ECO:0007669"/>
    <property type="project" value="InterPro"/>
</dbReference>
<dbReference type="Pfam" id="PF09004">
    <property type="entry name" value="ALKBH8_N"/>
    <property type="match status" value="1"/>
</dbReference>
<evidence type="ECO:0000313" key="4">
    <source>
        <dbReference type="Proteomes" id="UP000007635"/>
    </source>
</evidence>
<dbReference type="GeneTree" id="ENSGT01120000271821"/>
<dbReference type="GO" id="GO:0016706">
    <property type="term" value="F:2-oxoglutarate-dependent dioxygenase activity"/>
    <property type="evidence" value="ECO:0007669"/>
    <property type="project" value="InterPro"/>
</dbReference>
<dbReference type="SUPFAM" id="SSF56672">
    <property type="entry name" value="DNA/RNA polymerases"/>
    <property type="match status" value="1"/>
</dbReference>
<evidence type="ECO:0000259" key="2">
    <source>
        <dbReference type="PROSITE" id="PS50878"/>
    </source>
</evidence>
<protein>
    <recommendedName>
        <fullName evidence="2">Reverse transcriptase domain-containing protein</fullName>
    </recommendedName>
</protein>
<evidence type="ECO:0000313" key="3">
    <source>
        <dbReference type="Ensembl" id="ENSGACP00000037311.1"/>
    </source>
</evidence>
<feature type="region of interest" description="Disordered" evidence="1">
    <location>
        <begin position="37"/>
        <end position="84"/>
    </location>
</feature>
<dbReference type="PROSITE" id="PS50878">
    <property type="entry name" value="RT_POL"/>
    <property type="match status" value="1"/>
</dbReference>